<organism evidence="9 10">
    <name type="scientific">Hippocampus comes</name>
    <name type="common">Tiger tail seahorse</name>
    <dbReference type="NCBI Taxonomy" id="109280"/>
    <lineage>
        <taxon>Eukaryota</taxon>
        <taxon>Metazoa</taxon>
        <taxon>Chordata</taxon>
        <taxon>Craniata</taxon>
        <taxon>Vertebrata</taxon>
        <taxon>Euteleostomi</taxon>
        <taxon>Actinopterygii</taxon>
        <taxon>Neopterygii</taxon>
        <taxon>Teleostei</taxon>
        <taxon>Neoteleostei</taxon>
        <taxon>Acanthomorphata</taxon>
        <taxon>Syngnathiaria</taxon>
        <taxon>Syngnathiformes</taxon>
        <taxon>Syngnathoidei</taxon>
        <taxon>Syngnathidae</taxon>
        <taxon>Hippocampus</taxon>
    </lineage>
</organism>
<keyword evidence="5 8" id="KW-1133">Transmembrane helix</keyword>
<dbReference type="OMA" id="IFLLSWY"/>
<keyword evidence="3 8" id="KW-0812">Transmembrane</keyword>
<name>A0A3Q2YFD9_HIPCM</name>
<dbReference type="Pfam" id="PF06775">
    <property type="entry name" value="Seipin"/>
    <property type="match status" value="1"/>
</dbReference>
<keyword evidence="4" id="KW-0256">Endoplasmic reticulum</keyword>
<evidence type="ECO:0000313" key="9">
    <source>
        <dbReference type="Ensembl" id="ENSHCOP00000016839.1"/>
    </source>
</evidence>
<dbReference type="GO" id="GO:0140042">
    <property type="term" value="P:lipid droplet formation"/>
    <property type="evidence" value="ECO:0007669"/>
    <property type="project" value="UniProtKB-ARBA"/>
</dbReference>
<dbReference type="InterPro" id="IPR009617">
    <property type="entry name" value="Seipin"/>
</dbReference>
<accession>A0A3Q2YFD9</accession>
<keyword evidence="6" id="KW-0443">Lipid metabolism</keyword>
<evidence type="ECO:0000256" key="6">
    <source>
        <dbReference type="ARBA" id="ARBA00023098"/>
    </source>
</evidence>
<feature type="transmembrane region" description="Helical" evidence="8">
    <location>
        <begin position="42"/>
        <end position="65"/>
    </location>
</feature>
<sequence length="316" mass="35840">MDQASHVQSGYEPFVLFGALLMRLNDAAVRAMSRVRQRAMQGLTVFSMLALLLWISAFMYGSFYYSYMPLAAYSTPVHYYYRIDCDSPNSFMCSYPVANVSLMRNNRPVLTFGQAYQITLQLDMPDSETNQEIGMFMIRTTCFSRDGGQVATSAHSSILRYQSNLLRTMSTLLFLPMFMTGVAEQKQVLEVDLFSEYTDDPYSPSTTAVIEILSSKVQIYSSQLYIHAHFTGIRYLLFYFPVLSAVLGMSSNFIFLSVLFSYMRLLLSRPEQVSNIPHACILITFIQSAASLLITICLMLKKKKKKKNTPQVIGAM</sequence>
<reference evidence="9" key="1">
    <citation type="submission" date="2025-08" db="UniProtKB">
        <authorList>
            <consortium name="Ensembl"/>
        </authorList>
    </citation>
    <scope>IDENTIFICATION</scope>
</reference>
<evidence type="ECO:0000256" key="7">
    <source>
        <dbReference type="ARBA" id="ARBA00023136"/>
    </source>
</evidence>
<evidence type="ECO:0000256" key="5">
    <source>
        <dbReference type="ARBA" id="ARBA00022989"/>
    </source>
</evidence>
<keyword evidence="10" id="KW-1185">Reference proteome</keyword>
<evidence type="ECO:0000256" key="2">
    <source>
        <dbReference type="ARBA" id="ARBA00022064"/>
    </source>
</evidence>
<dbReference type="Proteomes" id="UP000264820">
    <property type="component" value="Unplaced"/>
</dbReference>
<dbReference type="AlphaFoldDB" id="A0A3Q2YFD9"/>
<protein>
    <recommendedName>
        <fullName evidence="2">Seipin</fullName>
    </recommendedName>
</protein>
<evidence type="ECO:0000256" key="3">
    <source>
        <dbReference type="ARBA" id="ARBA00022692"/>
    </source>
</evidence>
<evidence type="ECO:0000256" key="1">
    <source>
        <dbReference type="ARBA" id="ARBA00004477"/>
    </source>
</evidence>
<feature type="transmembrane region" description="Helical" evidence="8">
    <location>
        <begin position="275"/>
        <end position="300"/>
    </location>
</feature>
<dbReference type="PANTHER" id="PTHR21212">
    <property type="entry name" value="BERNARDINELLI-SEIP CONGENITAL LIPODYSTROPHY 2 HOMOLOG BSCL2 PROTEIN"/>
    <property type="match status" value="1"/>
</dbReference>
<feature type="transmembrane region" description="Helical" evidence="8">
    <location>
        <begin position="236"/>
        <end position="263"/>
    </location>
</feature>
<dbReference type="PANTHER" id="PTHR21212:SF0">
    <property type="entry name" value="SEIPIN"/>
    <property type="match status" value="1"/>
</dbReference>
<comment type="subcellular location">
    <subcellularLocation>
        <location evidence="1">Endoplasmic reticulum membrane</location>
        <topology evidence="1">Multi-pass membrane protein</topology>
    </subcellularLocation>
</comment>
<evidence type="ECO:0000313" key="10">
    <source>
        <dbReference type="Proteomes" id="UP000264820"/>
    </source>
</evidence>
<reference evidence="9" key="2">
    <citation type="submission" date="2025-09" db="UniProtKB">
        <authorList>
            <consortium name="Ensembl"/>
        </authorList>
    </citation>
    <scope>IDENTIFICATION</scope>
</reference>
<dbReference type="CDD" id="cd23995">
    <property type="entry name" value="Seipin_BSCL2_like"/>
    <property type="match status" value="1"/>
</dbReference>
<dbReference type="STRING" id="109280.ENSHCOP00000016839"/>
<evidence type="ECO:0000256" key="8">
    <source>
        <dbReference type="SAM" id="Phobius"/>
    </source>
</evidence>
<dbReference type="GO" id="GO:0005789">
    <property type="term" value="C:endoplasmic reticulum membrane"/>
    <property type="evidence" value="ECO:0007669"/>
    <property type="project" value="UniProtKB-SubCell"/>
</dbReference>
<dbReference type="GeneTree" id="ENSGT00390000011639"/>
<evidence type="ECO:0000256" key="4">
    <source>
        <dbReference type="ARBA" id="ARBA00022824"/>
    </source>
</evidence>
<keyword evidence="7 8" id="KW-0472">Membrane</keyword>
<dbReference type="GO" id="GO:0006629">
    <property type="term" value="P:lipid metabolic process"/>
    <property type="evidence" value="ECO:0007669"/>
    <property type="project" value="UniProtKB-KW"/>
</dbReference>
<dbReference type="Ensembl" id="ENSHCOT00000025060.1">
    <property type="protein sequence ID" value="ENSHCOP00000016839.1"/>
    <property type="gene ID" value="ENSHCOG00000020640.1"/>
</dbReference>
<proteinExistence type="predicted"/>